<dbReference type="GO" id="GO:0005681">
    <property type="term" value="C:spliceosomal complex"/>
    <property type="evidence" value="ECO:0007669"/>
    <property type="project" value="UniProtKB-UniRule"/>
</dbReference>
<evidence type="ECO:0000313" key="9">
    <source>
        <dbReference type="Proteomes" id="UP000887013"/>
    </source>
</evidence>
<dbReference type="Pfam" id="PF04938">
    <property type="entry name" value="SIP1"/>
    <property type="match status" value="1"/>
</dbReference>
<name>A0A8X6JB93_NEPPI</name>
<comment type="caution">
    <text evidence="8">The sequence shown here is derived from an EMBL/GenBank/DDBJ whole genome shotgun (WGS) entry which is preliminary data.</text>
</comment>
<reference evidence="8" key="1">
    <citation type="submission" date="2020-08" db="EMBL/GenBank/DDBJ databases">
        <title>Multicomponent nature underlies the extraordinary mechanical properties of spider dragline silk.</title>
        <authorList>
            <person name="Kono N."/>
            <person name="Nakamura H."/>
            <person name="Mori M."/>
            <person name="Yoshida Y."/>
            <person name="Ohtoshi R."/>
            <person name="Malay A.D."/>
            <person name="Moran D.A.P."/>
            <person name="Tomita M."/>
            <person name="Numata K."/>
            <person name="Arakawa K."/>
        </authorList>
    </citation>
    <scope>NUCLEOTIDE SEQUENCE</scope>
</reference>
<dbReference type="Gene3D" id="1.20.58.1070">
    <property type="match status" value="1"/>
</dbReference>
<evidence type="ECO:0000256" key="5">
    <source>
        <dbReference type="ARBA" id="ARBA00025758"/>
    </source>
</evidence>
<dbReference type="GO" id="GO:0000245">
    <property type="term" value="P:spliceosomal complex assembly"/>
    <property type="evidence" value="ECO:0007669"/>
    <property type="project" value="UniProtKB-UniRule"/>
</dbReference>
<comment type="similarity">
    <text evidence="5 7">Belongs to the gemin-2 family.</text>
</comment>
<dbReference type="PANTHER" id="PTHR12794:SF0">
    <property type="entry name" value="GEM-ASSOCIATED PROTEIN 2"/>
    <property type="match status" value="1"/>
</dbReference>
<evidence type="ECO:0000313" key="8">
    <source>
        <dbReference type="EMBL" id="GFS54511.1"/>
    </source>
</evidence>
<keyword evidence="9" id="KW-1185">Reference proteome</keyword>
<evidence type="ECO:0000256" key="1">
    <source>
        <dbReference type="ARBA" id="ARBA00004496"/>
    </source>
</evidence>
<evidence type="ECO:0000256" key="4">
    <source>
        <dbReference type="ARBA" id="ARBA00023187"/>
    </source>
</evidence>
<keyword evidence="2 7" id="KW-0963">Cytoplasm</keyword>
<comment type="function">
    <text evidence="7">The SMN complex catalyzes the assembly of small nuclear ribonucleoproteins (snRNPs), the building blocks of the spliceosome, and thereby plays an important role in the splicing of cellular pre-mRNAs.</text>
</comment>
<dbReference type="GO" id="GO:0032797">
    <property type="term" value="C:SMN complex"/>
    <property type="evidence" value="ECO:0007669"/>
    <property type="project" value="UniProtKB-UniRule"/>
</dbReference>
<dbReference type="PIRSF" id="PIRSF038038">
    <property type="entry name" value="SMN_Gemin2"/>
    <property type="match status" value="1"/>
</dbReference>
<sequence length="275" mass="31890">MDADEGMKIAFDVGEIPANFDYDAPPTTGIEYLHRVKLEKRKCPRVVVSNIDKTKYLSRQTVTIEEHNGFIYAPPGYEPDPDWKEEQLELFSNNKAYMSGNRAHLREKFAQKIVPKIHKYEEWSLYCLGSDKHRLLCNKHDSESSNAMAAEESKKSRFENIVCEPNPPLLSVMLYLSQRKIIKLLSYHINWLEGLGFSHTQGEWLYALLVALEKPLEPDTCSLLRNLSRICSQLRCNINSSDHEFVKPLNLILSIISEYFDQIDMSDNFIDNKWK</sequence>
<comment type="subunit">
    <text evidence="7">Part of the core SMN complex.</text>
</comment>
<dbReference type="GO" id="GO:0000387">
    <property type="term" value="P:spliceosomal snRNP assembly"/>
    <property type="evidence" value="ECO:0007669"/>
    <property type="project" value="UniProtKB-UniRule"/>
</dbReference>
<proteinExistence type="inferred from homology"/>
<dbReference type="AlphaFoldDB" id="A0A8X6JB93"/>
<comment type="subcellular location">
    <subcellularLocation>
        <location evidence="1">Cytoplasm</location>
    </subcellularLocation>
</comment>
<dbReference type="EMBL" id="BMAW01092375">
    <property type="protein sequence ID" value="GFS54511.1"/>
    <property type="molecule type" value="Genomic_DNA"/>
</dbReference>
<evidence type="ECO:0000256" key="6">
    <source>
        <dbReference type="ARBA" id="ARBA00047179"/>
    </source>
</evidence>
<evidence type="ECO:0000256" key="2">
    <source>
        <dbReference type="ARBA" id="ARBA00022490"/>
    </source>
</evidence>
<dbReference type="Proteomes" id="UP000887013">
    <property type="component" value="Unassembled WGS sequence"/>
</dbReference>
<keyword evidence="4 7" id="KW-0508">mRNA splicing</keyword>
<organism evidence="8 9">
    <name type="scientific">Nephila pilipes</name>
    <name type="common">Giant wood spider</name>
    <name type="synonym">Nephila maculata</name>
    <dbReference type="NCBI Taxonomy" id="299642"/>
    <lineage>
        <taxon>Eukaryota</taxon>
        <taxon>Metazoa</taxon>
        <taxon>Ecdysozoa</taxon>
        <taxon>Arthropoda</taxon>
        <taxon>Chelicerata</taxon>
        <taxon>Arachnida</taxon>
        <taxon>Araneae</taxon>
        <taxon>Araneomorphae</taxon>
        <taxon>Entelegynae</taxon>
        <taxon>Araneoidea</taxon>
        <taxon>Nephilidae</taxon>
        <taxon>Nephila</taxon>
    </lineage>
</organism>
<protein>
    <recommendedName>
        <fullName evidence="6 7">Gem-associated protein 2</fullName>
    </recommendedName>
</protein>
<dbReference type="OrthoDB" id="428895at2759"/>
<gene>
    <name evidence="8" type="primary">GEMIN2</name>
    <name evidence="8" type="ORF">NPIL_593011</name>
</gene>
<evidence type="ECO:0000256" key="7">
    <source>
        <dbReference type="PIRNR" id="PIRNR038038"/>
    </source>
</evidence>
<dbReference type="PANTHER" id="PTHR12794">
    <property type="entry name" value="GEMIN2"/>
    <property type="match status" value="1"/>
</dbReference>
<dbReference type="InterPro" id="IPR017364">
    <property type="entry name" value="GEMIN2"/>
</dbReference>
<evidence type="ECO:0000256" key="3">
    <source>
        <dbReference type="ARBA" id="ARBA00022664"/>
    </source>
</evidence>
<accession>A0A8X6JB93</accession>
<dbReference type="InterPro" id="IPR035426">
    <property type="entry name" value="Gemin2/Brr1"/>
</dbReference>
<keyword evidence="3 7" id="KW-0507">mRNA processing</keyword>